<dbReference type="AlphaFoldDB" id="A0ABD5UDQ8"/>
<proteinExistence type="predicted"/>
<reference evidence="2 3" key="1">
    <citation type="journal article" date="2019" name="Int. J. Syst. Evol. Microbiol.">
        <title>The Global Catalogue of Microorganisms (GCM) 10K type strain sequencing project: providing services to taxonomists for standard genome sequencing and annotation.</title>
        <authorList>
            <consortium name="The Broad Institute Genomics Platform"/>
            <consortium name="The Broad Institute Genome Sequencing Center for Infectious Disease"/>
            <person name="Wu L."/>
            <person name="Ma J."/>
        </authorList>
    </citation>
    <scope>NUCLEOTIDE SEQUENCE [LARGE SCALE GENOMIC DNA]</scope>
    <source>
        <strain evidence="2 3">PSRA2</strain>
    </source>
</reference>
<feature type="domain" description="Halobacterial output" evidence="1">
    <location>
        <begin position="9"/>
        <end position="77"/>
    </location>
</feature>
<dbReference type="Proteomes" id="UP001596406">
    <property type="component" value="Unassembled WGS sequence"/>
</dbReference>
<dbReference type="EMBL" id="JBHSXM010000006">
    <property type="protein sequence ID" value="MFC6838506.1"/>
    <property type="molecule type" value="Genomic_DNA"/>
</dbReference>
<evidence type="ECO:0000259" key="1">
    <source>
        <dbReference type="Pfam" id="PF18545"/>
    </source>
</evidence>
<protein>
    <submittedName>
        <fullName evidence="2">HalOD1 output domain-containing protein</fullName>
    </submittedName>
</protein>
<gene>
    <name evidence="2" type="ORF">ACFQHK_18660</name>
</gene>
<sequence>MRRSRRVADASLATIVVELVGELMDADPVTLDPPLNEVIDADALDQLLRSERADPHVEFTYQGFTVSVTPDRTVTVSDGRAGGTPFEAAPSD</sequence>
<name>A0ABD5UDQ8_9EURY</name>
<keyword evidence="3" id="KW-1185">Reference proteome</keyword>
<evidence type="ECO:0000313" key="3">
    <source>
        <dbReference type="Proteomes" id="UP001596406"/>
    </source>
</evidence>
<dbReference type="Pfam" id="PF18545">
    <property type="entry name" value="HalOD1"/>
    <property type="match status" value="1"/>
</dbReference>
<dbReference type="InterPro" id="IPR040624">
    <property type="entry name" value="HalOD1"/>
</dbReference>
<dbReference type="RefSeq" id="WP_304450195.1">
    <property type="nucleotide sequence ID" value="NZ_JARRAH010000006.1"/>
</dbReference>
<accession>A0ABD5UDQ8</accession>
<comment type="caution">
    <text evidence="2">The sequence shown here is derived from an EMBL/GenBank/DDBJ whole genome shotgun (WGS) entry which is preliminary data.</text>
</comment>
<evidence type="ECO:0000313" key="2">
    <source>
        <dbReference type="EMBL" id="MFC6838506.1"/>
    </source>
</evidence>
<organism evidence="2 3">
    <name type="scientific">Halomarina ordinaria</name>
    <dbReference type="NCBI Taxonomy" id="3033939"/>
    <lineage>
        <taxon>Archaea</taxon>
        <taxon>Methanobacteriati</taxon>
        <taxon>Methanobacteriota</taxon>
        <taxon>Stenosarchaea group</taxon>
        <taxon>Halobacteria</taxon>
        <taxon>Halobacteriales</taxon>
        <taxon>Natronomonadaceae</taxon>
        <taxon>Halomarina</taxon>
    </lineage>
</organism>